<dbReference type="OMA" id="NHYHETI"/>
<reference evidence="3" key="1">
    <citation type="submission" date="2013-10" db="EMBL/GenBank/DDBJ databases">
        <authorList>
            <person name="Schartl M."/>
            <person name="Warren W."/>
        </authorList>
    </citation>
    <scope>NUCLEOTIDE SEQUENCE [LARGE SCALE GENOMIC DNA]</scope>
    <source>
        <strain evidence="3">female</strain>
    </source>
</reference>
<dbReference type="Pfam" id="PF17244">
    <property type="entry name" value="CDC24_OB3"/>
    <property type="match status" value="1"/>
</dbReference>
<dbReference type="AlphaFoldDB" id="A0A096LW90"/>
<proteinExistence type="predicted"/>
<evidence type="ECO:0000313" key="2">
    <source>
        <dbReference type="Ensembl" id="ENSPFOP00000023431.1"/>
    </source>
</evidence>
<organism evidence="2 3">
    <name type="scientific">Poecilia formosa</name>
    <name type="common">Amazon molly</name>
    <name type="synonym">Limia formosa</name>
    <dbReference type="NCBI Taxonomy" id="48698"/>
    <lineage>
        <taxon>Eukaryota</taxon>
        <taxon>Metazoa</taxon>
        <taxon>Chordata</taxon>
        <taxon>Craniata</taxon>
        <taxon>Vertebrata</taxon>
        <taxon>Euteleostomi</taxon>
        <taxon>Actinopterygii</taxon>
        <taxon>Neopterygii</taxon>
        <taxon>Teleostei</taxon>
        <taxon>Neoteleostei</taxon>
        <taxon>Acanthomorphata</taxon>
        <taxon>Ovalentaria</taxon>
        <taxon>Atherinomorphae</taxon>
        <taxon>Cyprinodontiformes</taxon>
        <taxon>Poeciliidae</taxon>
        <taxon>Poeciliinae</taxon>
        <taxon>Poecilia</taxon>
    </lineage>
</organism>
<evidence type="ECO:0000259" key="1">
    <source>
        <dbReference type="Pfam" id="PF17244"/>
    </source>
</evidence>
<accession>A0A096LW90</accession>
<keyword evidence="3" id="KW-1185">Reference proteome</keyword>
<dbReference type="Proteomes" id="UP000028760">
    <property type="component" value="Unassembled WGS sequence"/>
</dbReference>
<protein>
    <recommendedName>
        <fullName evidence="1">Cell division control protein 24 OB domain-containing protein</fullName>
    </recommendedName>
</protein>
<feature type="domain" description="Cell division control protein 24 OB" evidence="1">
    <location>
        <begin position="22"/>
        <end position="88"/>
    </location>
</feature>
<dbReference type="InterPro" id="IPR012340">
    <property type="entry name" value="NA-bd_OB-fold"/>
</dbReference>
<dbReference type="EMBL" id="AYCK01019583">
    <property type="status" value="NOT_ANNOTATED_CDS"/>
    <property type="molecule type" value="Genomic_DNA"/>
</dbReference>
<dbReference type="Ensembl" id="ENSPFOT00000024268.1">
    <property type="protein sequence ID" value="ENSPFOP00000023431.1"/>
    <property type="gene ID" value="ENSPFOG00000024779.1"/>
</dbReference>
<dbReference type="Gene3D" id="2.40.50.140">
    <property type="entry name" value="Nucleic acid-binding proteins"/>
    <property type="match status" value="1"/>
</dbReference>
<dbReference type="InterPro" id="IPR035203">
    <property type="entry name" value="Cdc24_OB3"/>
</dbReference>
<reference evidence="2" key="3">
    <citation type="submission" date="2025-09" db="UniProtKB">
        <authorList>
            <consortium name="Ensembl"/>
        </authorList>
    </citation>
    <scope>IDENTIFICATION</scope>
</reference>
<reference evidence="2" key="2">
    <citation type="submission" date="2025-08" db="UniProtKB">
        <authorList>
            <consortium name="Ensembl"/>
        </authorList>
    </citation>
    <scope>IDENTIFICATION</scope>
</reference>
<sequence length="195" mass="22391">KTLELQSPFFPIKKIKSFQDETAVSVKGTVIEIEFQKDGFKVNTREFKLEDETGSVWIKLWRNDIEQLRGRSVGDLVRVTNLRTNHYCETVSLNSTDFIRIHQVKAAAVQNVTMQIVGIIEAEKEQSEIYVLINQKSRSFLINSRLLAEVFDVKVDDKFKFRLLEKIPFSAKGIINQNKIQDLKAAKAECSVKLV</sequence>
<name>A0A096LW90_POEFO</name>
<dbReference type="SUPFAM" id="SSF50249">
    <property type="entry name" value="Nucleic acid-binding proteins"/>
    <property type="match status" value="1"/>
</dbReference>
<evidence type="ECO:0000313" key="3">
    <source>
        <dbReference type="Proteomes" id="UP000028760"/>
    </source>
</evidence>